<dbReference type="CDD" id="cd00082">
    <property type="entry name" value="HisKA"/>
    <property type="match status" value="1"/>
</dbReference>
<keyword evidence="5" id="KW-0808">Transferase</keyword>
<dbReference type="GO" id="GO:0016036">
    <property type="term" value="P:cellular response to phosphate starvation"/>
    <property type="evidence" value="ECO:0007669"/>
    <property type="project" value="TreeGrafter"/>
</dbReference>
<dbReference type="Pfam" id="PF02518">
    <property type="entry name" value="HATPase_c"/>
    <property type="match status" value="1"/>
</dbReference>
<feature type="domain" description="Signal transduction histidine kinase dimerisation/phosphoacceptor" evidence="11">
    <location>
        <begin position="250"/>
        <end position="317"/>
    </location>
</feature>
<evidence type="ECO:0000256" key="8">
    <source>
        <dbReference type="SAM" id="MobiDB-lite"/>
    </source>
</evidence>
<reference evidence="12 13" key="1">
    <citation type="submission" date="2014-04" db="EMBL/GenBank/DDBJ databases">
        <title>Variable characteristics of bacteriocin-producing Streptococcus salivarius strains isolated from Malaysian subjects.</title>
        <authorList>
            <person name="Philip K."/>
            <person name="Barbour A."/>
        </authorList>
    </citation>
    <scope>NUCLEOTIDE SEQUENCE [LARGE SCALE GENOMIC DNA]</scope>
    <source>
        <strain evidence="12 13">NU10</strain>
    </source>
</reference>
<dbReference type="RefSeq" id="WP_037600837.1">
    <property type="nucleotide sequence ID" value="NZ_CABIZY010000001.1"/>
</dbReference>
<dbReference type="GO" id="GO:0000155">
    <property type="term" value="F:phosphorelay sensor kinase activity"/>
    <property type="evidence" value="ECO:0007669"/>
    <property type="project" value="InterPro"/>
</dbReference>
<dbReference type="FunFam" id="3.30.565.10:FF:000006">
    <property type="entry name" value="Sensor histidine kinase WalK"/>
    <property type="match status" value="1"/>
</dbReference>
<dbReference type="GO" id="GO:0005886">
    <property type="term" value="C:plasma membrane"/>
    <property type="evidence" value="ECO:0007669"/>
    <property type="project" value="TreeGrafter"/>
</dbReference>
<sequence>MLTKFFNYLFRRIKSDGFKSFIHFFATFSGIFLIMTVMILQILSYGVYSNVDSSLKMAATKTNSYLEMEMLKRELFLTSEVDQNNTTTIYQAYDTKESTAETPDSSGSKKEPKKKSKIEDTPHDLSVAANTSVLVLDKNGKVLNVVDKFSSLSNLPIDKNNIDVISKGSAQNYFDQTEKYRLITEKVDNSLYPDAKYLVIAINTTQLEEATERYVKLIVIMMSFFWLLSVAASMYLAKWSRRPIQESLEKQKAFVENASHELRTPLAVIQNRLEVLFRKPESTILDNSENIASSLDEVRNMRLLTTNLLNLARRDDGIKPEIETLEPAFFDTVFTNYAMIAEENEKGFTAQNQVGRPIQTDKTLLKQLMTILFDNAIKYTEDDGHVTFTVRTNDRHLYICVADNGPGISDSDKKKIFDRFYRVDKARTRQKGGFGLGLSLAQQIVLALKGTIVVKDNQPKGTIFEVKITGV</sequence>
<evidence type="ECO:0000256" key="1">
    <source>
        <dbReference type="ARBA" id="ARBA00000085"/>
    </source>
</evidence>
<feature type="region of interest" description="Disordered" evidence="8">
    <location>
        <begin position="92"/>
        <end position="121"/>
    </location>
</feature>
<dbReference type="InterPro" id="IPR004358">
    <property type="entry name" value="Sig_transdc_His_kin-like_C"/>
</dbReference>
<dbReference type="AlphaFoldDB" id="A0A074J1Q6"/>
<keyword evidence="9" id="KW-1133">Transmembrane helix</keyword>
<dbReference type="InterPro" id="IPR036890">
    <property type="entry name" value="HATPase_C_sf"/>
</dbReference>
<dbReference type="InterPro" id="IPR003661">
    <property type="entry name" value="HisK_dim/P_dom"/>
</dbReference>
<feature type="domain" description="Histidine kinase/HSP90-like ATPase" evidence="10">
    <location>
        <begin position="360"/>
        <end position="471"/>
    </location>
</feature>
<proteinExistence type="predicted"/>
<feature type="transmembrane region" description="Helical" evidence="9">
    <location>
        <begin position="21"/>
        <end position="48"/>
    </location>
</feature>
<gene>
    <name evidence="12" type="ORF">DL07_09395</name>
</gene>
<organism evidence="12 13">
    <name type="scientific">Streptococcus salivarius</name>
    <dbReference type="NCBI Taxonomy" id="1304"/>
    <lineage>
        <taxon>Bacteria</taxon>
        <taxon>Bacillati</taxon>
        <taxon>Bacillota</taxon>
        <taxon>Bacilli</taxon>
        <taxon>Lactobacillales</taxon>
        <taxon>Streptococcaceae</taxon>
        <taxon>Streptococcus</taxon>
    </lineage>
</organism>
<dbReference type="SMART" id="SM00387">
    <property type="entry name" value="HATPase_c"/>
    <property type="match status" value="1"/>
</dbReference>
<evidence type="ECO:0000256" key="9">
    <source>
        <dbReference type="SAM" id="Phobius"/>
    </source>
</evidence>
<evidence type="ECO:0000256" key="2">
    <source>
        <dbReference type="ARBA" id="ARBA00004370"/>
    </source>
</evidence>
<evidence type="ECO:0000313" key="12">
    <source>
        <dbReference type="EMBL" id="KEO46517.1"/>
    </source>
</evidence>
<keyword evidence="4" id="KW-0597">Phosphoprotein</keyword>
<name>A0A074J1Q6_STRSL</name>
<evidence type="ECO:0000256" key="5">
    <source>
        <dbReference type="ARBA" id="ARBA00022679"/>
    </source>
</evidence>
<dbReference type="SUPFAM" id="SSF55874">
    <property type="entry name" value="ATPase domain of HSP90 chaperone/DNA topoisomerase II/histidine kinase"/>
    <property type="match status" value="1"/>
</dbReference>
<dbReference type="Proteomes" id="UP000027855">
    <property type="component" value="Unassembled WGS sequence"/>
</dbReference>
<comment type="caution">
    <text evidence="12">The sequence shown here is derived from an EMBL/GenBank/DDBJ whole genome shotgun (WGS) entry which is preliminary data.</text>
</comment>
<keyword evidence="9" id="KW-0472">Membrane</keyword>
<dbReference type="InterPro" id="IPR036097">
    <property type="entry name" value="HisK_dim/P_sf"/>
</dbReference>
<evidence type="ECO:0000256" key="6">
    <source>
        <dbReference type="ARBA" id="ARBA00022777"/>
    </source>
</evidence>
<dbReference type="PANTHER" id="PTHR45453">
    <property type="entry name" value="PHOSPHATE REGULON SENSOR PROTEIN PHOR"/>
    <property type="match status" value="1"/>
</dbReference>
<evidence type="ECO:0000259" key="10">
    <source>
        <dbReference type="SMART" id="SM00387"/>
    </source>
</evidence>
<accession>A0A074J1Q6</accession>
<evidence type="ECO:0000313" key="13">
    <source>
        <dbReference type="Proteomes" id="UP000027855"/>
    </source>
</evidence>
<dbReference type="SUPFAM" id="SSF47384">
    <property type="entry name" value="Homodimeric domain of signal transducing histidine kinase"/>
    <property type="match status" value="1"/>
</dbReference>
<keyword evidence="6 12" id="KW-0418">Kinase</keyword>
<dbReference type="SMART" id="SM00388">
    <property type="entry name" value="HisKA"/>
    <property type="match status" value="1"/>
</dbReference>
<evidence type="ECO:0000256" key="3">
    <source>
        <dbReference type="ARBA" id="ARBA00012438"/>
    </source>
</evidence>
<dbReference type="EC" id="2.7.13.3" evidence="3"/>
<dbReference type="Pfam" id="PF00512">
    <property type="entry name" value="HisKA"/>
    <property type="match status" value="1"/>
</dbReference>
<dbReference type="Gene3D" id="1.10.287.130">
    <property type="match status" value="1"/>
</dbReference>
<dbReference type="InterPro" id="IPR003594">
    <property type="entry name" value="HATPase_dom"/>
</dbReference>
<dbReference type="InterPro" id="IPR050351">
    <property type="entry name" value="BphY/WalK/GraS-like"/>
</dbReference>
<keyword evidence="9" id="KW-0812">Transmembrane</keyword>
<comment type="catalytic activity">
    <reaction evidence="1">
        <text>ATP + protein L-histidine = ADP + protein N-phospho-L-histidine.</text>
        <dbReference type="EC" id="2.7.13.3"/>
    </reaction>
</comment>
<comment type="subcellular location">
    <subcellularLocation>
        <location evidence="2">Membrane</location>
    </subcellularLocation>
</comment>
<evidence type="ECO:0000259" key="11">
    <source>
        <dbReference type="SMART" id="SM00388"/>
    </source>
</evidence>
<evidence type="ECO:0000256" key="4">
    <source>
        <dbReference type="ARBA" id="ARBA00022553"/>
    </source>
</evidence>
<dbReference type="GO" id="GO:0004721">
    <property type="term" value="F:phosphoprotein phosphatase activity"/>
    <property type="evidence" value="ECO:0007669"/>
    <property type="project" value="TreeGrafter"/>
</dbReference>
<dbReference type="PANTHER" id="PTHR45453:SF1">
    <property type="entry name" value="PHOSPHATE REGULON SENSOR PROTEIN PHOR"/>
    <property type="match status" value="1"/>
</dbReference>
<keyword evidence="7" id="KW-0902">Two-component regulatory system</keyword>
<evidence type="ECO:0000256" key="7">
    <source>
        <dbReference type="ARBA" id="ARBA00023012"/>
    </source>
</evidence>
<dbReference type="PRINTS" id="PR00344">
    <property type="entry name" value="BCTRLSENSOR"/>
</dbReference>
<feature type="transmembrane region" description="Helical" evidence="9">
    <location>
        <begin position="214"/>
        <end position="237"/>
    </location>
</feature>
<dbReference type="Gene3D" id="3.30.565.10">
    <property type="entry name" value="Histidine kinase-like ATPase, C-terminal domain"/>
    <property type="match status" value="1"/>
</dbReference>
<protein>
    <recommendedName>
        <fullName evidence="3">histidine kinase</fullName>
        <ecNumber evidence="3">2.7.13.3</ecNumber>
    </recommendedName>
</protein>
<dbReference type="EMBL" id="JJMT01000005">
    <property type="protein sequence ID" value="KEO46517.1"/>
    <property type="molecule type" value="Genomic_DNA"/>
</dbReference>
<dbReference type="CDD" id="cd00075">
    <property type="entry name" value="HATPase"/>
    <property type="match status" value="1"/>
</dbReference>